<dbReference type="AlphaFoldDB" id="A0A6A4NBA4"/>
<comment type="caution">
    <text evidence="1">The sequence shown here is derived from an EMBL/GenBank/DDBJ whole genome shotgun (WGS) entry which is preliminary data.</text>
</comment>
<organism evidence="1 2">
    <name type="scientific">Lupinus albus</name>
    <name type="common">White lupine</name>
    <name type="synonym">Lupinus termis</name>
    <dbReference type="NCBI Taxonomy" id="3870"/>
    <lineage>
        <taxon>Eukaryota</taxon>
        <taxon>Viridiplantae</taxon>
        <taxon>Streptophyta</taxon>
        <taxon>Embryophyta</taxon>
        <taxon>Tracheophyta</taxon>
        <taxon>Spermatophyta</taxon>
        <taxon>Magnoliopsida</taxon>
        <taxon>eudicotyledons</taxon>
        <taxon>Gunneridae</taxon>
        <taxon>Pentapetalae</taxon>
        <taxon>rosids</taxon>
        <taxon>fabids</taxon>
        <taxon>Fabales</taxon>
        <taxon>Fabaceae</taxon>
        <taxon>Papilionoideae</taxon>
        <taxon>50 kb inversion clade</taxon>
        <taxon>genistoids sensu lato</taxon>
        <taxon>core genistoids</taxon>
        <taxon>Genisteae</taxon>
        <taxon>Lupinus</taxon>
    </lineage>
</organism>
<dbReference type="EMBL" id="WOCE01000025">
    <property type="protein sequence ID" value="KAE9584579.1"/>
    <property type="molecule type" value="Genomic_DNA"/>
</dbReference>
<reference evidence="2" key="1">
    <citation type="journal article" date="2020" name="Nat. Commun.">
        <title>Genome sequence of the cluster root forming white lupin.</title>
        <authorList>
            <person name="Hufnagel B."/>
            <person name="Marques A."/>
            <person name="Soriano A."/>
            <person name="Marques L."/>
            <person name="Divol F."/>
            <person name="Doumas P."/>
            <person name="Sallet E."/>
            <person name="Mancinotti D."/>
            <person name="Carrere S."/>
            <person name="Marande W."/>
            <person name="Arribat S."/>
            <person name="Keller J."/>
            <person name="Huneau C."/>
            <person name="Blein T."/>
            <person name="Aime D."/>
            <person name="Laguerre M."/>
            <person name="Taylor J."/>
            <person name="Schubert V."/>
            <person name="Nelson M."/>
            <person name="Geu-Flores F."/>
            <person name="Crespi M."/>
            <person name="Gallardo-Guerrero K."/>
            <person name="Delaux P.-M."/>
            <person name="Salse J."/>
            <person name="Berges H."/>
            <person name="Guyot R."/>
            <person name="Gouzy J."/>
            <person name="Peret B."/>
        </authorList>
    </citation>
    <scope>NUCLEOTIDE SEQUENCE [LARGE SCALE GENOMIC DNA]</scope>
    <source>
        <strain evidence="2">cv. Amiga</strain>
    </source>
</reference>
<dbReference type="Proteomes" id="UP000447434">
    <property type="component" value="Chromosome 25"/>
</dbReference>
<evidence type="ECO:0000313" key="2">
    <source>
        <dbReference type="Proteomes" id="UP000447434"/>
    </source>
</evidence>
<evidence type="ECO:0000313" key="1">
    <source>
        <dbReference type="EMBL" id="KAE9584579.1"/>
    </source>
</evidence>
<protein>
    <submittedName>
        <fullName evidence="1">Uncharacterized protein</fullName>
    </submittedName>
</protein>
<name>A0A6A4NBA4_LUPAL</name>
<sequence>MPTKNPSAALEPVRETAAQTNITNDSCFVFMSLEAIANSIPANNKSTPRIPIGN</sequence>
<proteinExistence type="predicted"/>
<accession>A0A6A4NBA4</accession>
<keyword evidence="2" id="KW-1185">Reference proteome</keyword>
<gene>
    <name evidence="1" type="ORF">Lalb_Chr25g0279571</name>
</gene>